<reference evidence="2 3" key="1">
    <citation type="journal article" date="2015" name="Genome Biol. Evol.">
        <title>Comparative Genomics of a Bacterivorous Green Alga Reveals Evolutionary Causalities and Consequences of Phago-Mixotrophic Mode of Nutrition.</title>
        <authorList>
            <person name="Burns J.A."/>
            <person name="Paasch A."/>
            <person name="Narechania A."/>
            <person name="Kim E."/>
        </authorList>
    </citation>
    <scope>NUCLEOTIDE SEQUENCE [LARGE SCALE GENOMIC DNA]</scope>
    <source>
        <strain evidence="2 3">PLY_AMNH</strain>
    </source>
</reference>
<dbReference type="Proteomes" id="UP001190700">
    <property type="component" value="Unassembled WGS sequence"/>
</dbReference>
<dbReference type="EMBL" id="LGRX02000235">
    <property type="protein sequence ID" value="KAK3289089.1"/>
    <property type="molecule type" value="Genomic_DNA"/>
</dbReference>
<organism evidence="2 3">
    <name type="scientific">Cymbomonas tetramitiformis</name>
    <dbReference type="NCBI Taxonomy" id="36881"/>
    <lineage>
        <taxon>Eukaryota</taxon>
        <taxon>Viridiplantae</taxon>
        <taxon>Chlorophyta</taxon>
        <taxon>Pyramimonadophyceae</taxon>
        <taxon>Pyramimonadales</taxon>
        <taxon>Pyramimonadaceae</taxon>
        <taxon>Cymbomonas</taxon>
    </lineage>
</organism>
<name>A0AAE0H333_9CHLO</name>
<protein>
    <submittedName>
        <fullName evidence="2">Uncharacterized protein</fullName>
    </submittedName>
</protein>
<feature type="transmembrane region" description="Helical" evidence="1">
    <location>
        <begin position="43"/>
        <end position="62"/>
    </location>
</feature>
<keyword evidence="3" id="KW-1185">Reference proteome</keyword>
<evidence type="ECO:0000313" key="2">
    <source>
        <dbReference type="EMBL" id="KAK3289089.1"/>
    </source>
</evidence>
<comment type="caution">
    <text evidence="2">The sequence shown here is derived from an EMBL/GenBank/DDBJ whole genome shotgun (WGS) entry which is preliminary data.</text>
</comment>
<gene>
    <name evidence="2" type="ORF">CYMTET_3445</name>
</gene>
<evidence type="ECO:0000256" key="1">
    <source>
        <dbReference type="SAM" id="Phobius"/>
    </source>
</evidence>
<evidence type="ECO:0000313" key="3">
    <source>
        <dbReference type="Proteomes" id="UP001190700"/>
    </source>
</evidence>
<keyword evidence="1" id="KW-0812">Transmembrane</keyword>
<sequence>MEMFLRYRHNPNDSISAASAQDVEAPYLYDSSAYRETSTGRTLARSAIIFLLILCITFFSLYSRASVAEPRMCPAHDALDRQVHFAHAALENSLSDSGSADAGVCAFDSHTSVLRITGNASQTLALFGTTLRADRTQYVMMRDAKGFVRKTVVSMELMGAAYMMRAQHCPVALSEVRMADVTVSVDTETTVRRIKLLVREKIAECVGRIKF</sequence>
<dbReference type="AlphaFoldDB" id="A0AAE0H333"/>
<proteinExistence type="predicted"/>
<accession>A0AAE0H333</accession>
<keyword evidence="1" id="KW-0472">Membrane</keyword>
<keyword evidence="1" id="KW-1133">Transmembrane helix</keyword>